<dbReference type="Gene3D" id="3.40.50.2000">
    <property type="entry name" value="Glycogen Phosphorylase B"/>
    <property type="match status" value="2"/>
</dbReference>
<reference evidence="3" key="1">
    <citation type="journal article" date="2021" name="PeerJ">
        <title>Extensive microbial diversity within the chicken gut microbiome revealed by metagenomics and culture.</title>
        <authorList>
            <person name="Gilroy R."/>
            <person name="Ravi A."/>
            <person name="Getino M."/>
            <person name="Pursley I."/>
            <person name="Horton D.L."/>
            <person name="Alikhan N.F."/>
            <person name="Baker D."/>
            <person name="Gharbi K."/>
            <person name="Hall N."/>
            <person name="Watson M."/>
            <person name="Adriaenssens E.M."/>
            <person name="Foster-Nyarko E."/>
            <person name="Jarju S."/>
            <person name="Secka A."/>
            <person name="Antonio M."/>
            <person name="Oren A."/>
            <person name="Chaudhuri R.R."/>
            <person name="La Ragione R."/>
            <person name="Hildebrand F."/>
            <person name="Pallen M.J."/>
        </authorList>
    </citation>
    <scope>NUCLEOTIDE SEQUENCE</scope>
    <source>
        <strain evidence="3">ChiGjej2B2-19336</strain>
    </source>
</reference>
<evidence type="ECO:0000313" key="3">
    <source>
        <dbReference type="EMBL" id="HJD96546.1"/>
    </source>
</evidence>
<dbReference type="GO" id="GO:0005829">
    <property type="term" value="C:cytosol"/>
    <property type="evidence" value="ECO:0007669"/>
    <property type="project" value="TreeGrafter"/>
</dbReference>
<dbReference type="RefSeq" id="WP_304120935.1">
    <property type="nucleotide sequence ID" value="NZ_DYZA01000049.1"/>
</dbReference>
<dbReference type="CDD" id="cd03789">
    <property type="entry name" value="GT9_LPS_heptosyltransferase"/>
    <property type="match status" value="1"/>
</dbReference>
<reference evidence="3" key="2">
    <citation type="submission" date="2021-09" db="EMBL/GenBank/DDBJ databases">
        <authorList>
            <person name="Gilroy R."/>
        </authorList>
    </citation>
    <scope>NUCLEOTIDE SEQUENCE</scope>
    <source>
        <strain evidence="3">ChiGjej2B2-19336</strain>
    </source>
</reference>
<dbReference type="Pfam" id="PF01075">
    <property type="entry name" value="Glyco_transf_9"/>
    <property type="match status" value="1"/>
</dbReference>
<keyword evidence="2" id="KW-0808">Transferase</keyword>
<dbReference type="PANTHER" id="PTHR30160:SF1">
    <property type="entry name" value="LIPOPOLYSACCHARIDE 1,2-N-ACETYLGLUCOSAMINETRANSFERASE-RELATED"/>
    <property type="match status" value="1"/>
</dbReference>
<dbReference type="EMBL" id="DYZA01000049">
    <property type="protein sequence ID" value="HJD96546.1"/>
    <property type="molecule type" value="Genomic_DNA"/>
</dbReference>
<dbReference type="InterPro" id="IPR051199">
    <property type="entry name" value="LPS_LOS_Heptosyltrfase"/>
</dbReference>
<dbReference type="AlphaFoldDB" id="A0A921DR04"/>
<accession>A0A921DR04</accession>
<dbReference type="GO" id="GO:0008713">
    <property type="term" value="F:ADP-heptose-lipopolysaccharide heptosyltransferase activity"/>
    <property type="evidence" value="ECO:0007669"/>
    <property type="project" value="TreeGrafter"/>
</dbReference>
<organism evidence="3 4">
    <name type="scientific">Mailhella massiliensis</name>
    <dbReference type="NCBI Taxonomy" id="1903261"/>
    <lineage>
        <taxon>Bacteria</taxon>
        <taxon>Pseudomonadati</taxon>
        <taxon>Thermodesulfobacteriota</taxon>
        <taxon>Desulfovibrionia</taxon>
        <taxon>Desulfovibrionales</taxon>
        <taxon>Desulfovibrionaceae</taxon>
        <taxon>Mailhella</taxon>
    </lineage>
</organism>
<keyword evidence="1" id="KW-0328">Glycosyltransferase</keyword>
<dbReference type="Proteomes" id="UP000698963">
    <property type="component" value="Unassembled WGS sequence"/>
</dbReference>
<dbReference type="SUPFAM" id="SSF53756">
    <property type="entry name" value="UDP-Glycosyltransferase/glycogen phosphorylase"/>
    <property type="match status" value="1"/>
</dbReference>
<proteinExistence type="predicted"/>
<gene>
    <name evidence="3" type="ORF">K8W16_02725</name>
</gene>
<name>A0A921DR04_9BACT</name>
<evidence type="ECO:0000256" key="2">
    <source>
        <dbReference type="ARBA" id="ARBA00022679"/>
    </source>
</evidence>
<sequence>MKDLSSFSPRRILVCQQRQIGDVLLSTPVFELLKRRFPEAELHLFTEKKCEPLLRHNPFIHAFHLIDKKGGFFRQLNFYHKVAALGFDLVIDLQQLPRCRMMTRMTHAPVRLSFPSSLLSRWRYNCLVRPEEGYASRTKVSLLAPLGIRWQGEGPRIYLLEEERRKARELLKSCGLQDGQRLIAIDSTHRRASKRWPVERFAALMSLLAGHDPSLRFLLLRGPGEDADIAALRGLCLGAGLAPEALLVPEPLPDIRLSAACLAEASLLVGNCSSPRHMAAALNVPSLVIPGASGTAWRYPSPLHRELRPALPCQPCSKTDCQDPQCLLRVTAEEAFTHALELLNTAKSVPTS</sequence>
<dbReference type="InterPro" id="IPR002201">
    <property type="entry name" value="Glyco_trans_9"/>
</dbReference>
<dbReference type="GO" id="GO:0009244">
    <property type="term" value="P:lipopolysaccharide core region biosynthetic process"/>
    <property type="evidence" value="ECO:0007669"/>
    <property type="project" value="TreeGrafter"/>
</dbReference>
<protein>
    <submittedName>
        <fullName evidence="3">Glycosyltransferase family 9 protein</fullName>
    </submittedName>
</protein>
<comment type="caution">
    <text evidence="3">The sequence shown here is derived from an EMBL/GenBank/DDBJ whole genome shotgun (WGS) entry which is preliminary data.</text>
</comment>
<evidence type="ECO:0000313" key="4">
    <source>
        <dbReference type="Proteomes" id="UP000698963"/>
    </source>
</evidence>
<evidence type="ECO:0000256" key="1">
    <source>
        <dbReference type="ARBA" id="ARBA00022676"/>
    </source>
</evidence>
<dbReference type="PANTHER" id="PTHR30160">
    <property type="entry name" value="TETRAACYLDISACCHARIDE 4'-KINASE-RELATED"/>
    <property type="match status" value="1"/>
</dbReference>